<dbReference type="RefSeq" id="WP_192028406.1">
    <property type="nucleotide sequence ID" value="NZ_JACYTR010000006.1"/>
</dbReference>
<evidence type="ECO:0000313" key="4">
    <source>
        <dbReference type="Proteomes" id="UP000613768"/>
    </source>
</evidence>
<dbReference type="GO" id="GO:0005829">
    <property type="term" value="C:cytosol"/>
    <property type="evidence" value="ECO:0007669"/>
    <property type="project" value="TreeGrafter"/>
</dbReference>
<name>A0AAW3ZFZ1_9GAMM</name>
<keyword evidence="1" id="KW-0328">Glycosyltransferase</keyword>
<sequence length="350" mass="38812">MSSSPAAPLVLRFGAMGDMVILTVLLRHLRARYGAPCDLVSSGGWTRPLLNGQPDVGQIHLLKSRRRPYWSDPLQWSLVKTLRQRPPGPVYVCDIDAQDKLMFLLQRAGVRPEWCVTVEPVDYDPQLHWCEQWRRFADRTPAACAGLPALPNERPTGVPQLTVGEQARKDLCQWRESLGLSGPLWLLQPGSKRTLKRGRMAALTDHKWWPVERWVQVARWIVDHDPACQVLLCGVPNEQPLLLEIAQGCDNPRVHALGEQLPMSRLLALAEVAAGMISIDTGPAHAAVAMGCPAVVLFGDNPVQRWCPRGPEGTQVLPLGGREAGISRVEQIDVDSVLQAWQRLRPLPSG</sequence>
<proteinExistence type="predicted"/>
<dbReference type="InterPro" id="IPR002201">
    <property type="entry name" value="Glyco_trans_9"/>
</dbReference>
<dbReference type="GO" id="GO:0009244">
    <property type="term" value="P:lipopolysaccharide core region biosynthetic process"/>
    <property type="evidence" value="ECO:0007669"/>
    <property type="project" value="TreeGrafter"/>
</dbReference>
<dbReference type="CDD" id="cd03789">
    <property type="entry name" value="GT9_LPS_heptosyltransferase"/>
    <property type="match status" value="1"/>
</dbReference>
<dbReference type="AlphaFoldDB" id="A0AAW3ZFZ1"/>
<accession>A0AAW3ZFZ1</accession>
<comment type="caution">
    <text evidence="3">The sequence shown here is derived from an EMBL/GenBank/DDBJ whole genome shotgun (WGS) entry which is preliminary data.</text>
</comment>
<dbReference type="PANTHER" id="PTHR30160:SF1">
    <property type="entry name" value="LIPOPOLYSACCHARIDE 1,2-N-ACETYLGLUCOSAMINETRANSFERASE-RELATED"/>
    <property type="match status" value="1"/>
</dbReference>
<keyword evidence="4" id="KW-1185">Reference proteome</keyword>
<dbReference type="Pfam" id="PF01075">
    <property type="entry name" value="Glyco_transf_9"/>
    <property type="match status" value="1"/>
</dbReference>
<dbReference type="InterPro" id="IPR051199">
    <property type="entry name" value="LPS_LOS_Heptosyltrfase"/>
</dbReference>
<organism evidence="3 4">
    <name type="scientific">Pseudomarimonas arenosa</name>
    <dbReference type="NCBI Taxonomy" id="2774145"/>
    <lineage>
        <taxon>Bacteria</taxon>
        <taxon>Pseudomonadati</taxon>
        <taxon>Pseudomonadota</taxon>
        <taxon>Gammaproteobacteria</taxon>
        <taxon>Lysobacterales</taxon>
        <taxon>Lysobacteraceae</taxon>
        <taxon>Pseudomarimonas</taxon>
    </lineage>
</organism>
<evidence type="ECO:0000313" key="3">
    <source>
        <dbReference type="EMBL" id="MBD8525060.1"/>
    </source>
</evidence>
<reference evidence="3 4" key="1">
    <citation type="submission" date="2020-09" db="EMBL/GenBank/DDBJ databases">
        <title>Pseudoxanthomonas sp. CAU 1598 isolated from sand of Yaerae Beach.</title>
        <authorList>
            <person name="Kim W."/>
        </authorList>
    </citation>
    <scope>NUCLEOTIDE SEQUENCE [LARGE SCALE GENOMIC DNA]</scope>
    <source>
        <strain evidence="3 4">CAU 1598</strain>
    </source>
</reference>
<evidence type="ECO:0000256" key="1">
    <source>
        <dbReference type="ARBA" id="ARBA00022676"/>
    </source>
</evidence>
<protein>
    <submittedName>
        <fullName evidence="3">Glycosyltransferase family 9 protein</fullName>
    </submittedName>
</protein>
<dbReference type="Proteomes" id="UP000613768">
    <property type="component" value="Unassembled WGS sequence"/>
</dbReference>
<dbReference type="GO" id="GO:0008713">
    <property type="term" value="F:ADP-heptose-lipopolysaccharide heptosyltransferase activity"/>
    <property type="evidence" value="ECO:0007669"/>
    <property type="project" value="TreeGrafter"/>
</dbReference>
<keyword evidence="2" id="KW-0808">Transferase</keyword>
<dbReference type="Gene3D" id="3.40.50.2000">
    <property type="entry name" value="Glycogen Phosphorylase B"/>
    <property type="match status" value="2"/>
</dbReference>
<gene>
    <name evidence="3" type="ORF">IFO71_04830</name>
</gene>
<dbReference type="PANTHER" id="PTHR30160">
    <property type="entry name" value="TETRAACYLDISACCHARIDE 4'-KINASE-RELATED"/>
    <property type="match status" value="1"/>
</dbReference>
<dbReference type="SUPFAM" id="SSF53756">
    <property type="entry name" value="UDP-Glycosyltransferase/glycogen phosphorylase"/>
    <property type="match status" value="1"/>
</dbReference>
<dbReference type="EMBL" id="JACYTR010000006">
    <property type="protein sequence ID" value="MBD8525060.1"/>
    <property type="molecule type" value="Genomic_DNA"/>
</dbReference>
<evidence type="ECO:0000256" key="2">
    <source>
        <dbReference type="ARBA" id="ARBA00022679"/>
    </source>
</evidence>